<dbReference type="InterPro" id="IPR029058">
    <property type="entry name" value="AB_hydrolase_fold"/>
</dbReference>
<evidence type="ECO:0000313" key="2">
    <source>
        <dbReference type="Proteomes" id="UP000434582"/>
    </source>
</evidence>
<comment type="caution">
    <text evidence="1">The sequence shown here is derived from an EMBL/GenBank/DDBJ whole genome shotgun (WGS) entry which is preliminary data.</text>
</comment>
<protein>
    <recommendedName>
        <fullName evidence="3">Alpha/beta hydrolase</fullName>
    </recommendedName>
</protein>
<name>A0A7X1ZD44_9PROT</name>
<dbReference type="EMBL" id="WIVE01000003">
    <property type="protein sequence ID" value="MQX35311.1"/>
    <property type="molecule type" value="Genomic_DNA"/>
</dbReference>
<evidence type="ECO:0000313" key="1">
    <source>
        <dbReference type="EMBL" id="MQX35311.1"/>
    </source>
</evidence>
<dbReference type="Gene3D" id="3.40.50.1820">
    <property type="entry name" value="alpha/beta hydrolase"/>
    <property type="match status" value="1"/>
</dbReference>
<dbReference type="Proteomes" id="UP000434582">
    <property type="component" value="Unassembled WGS sequence"/>
</dbReference>
<accession>A0A7X1ZD44</accession>
<gene>
    <name evidence="1" type="ORF">GHC57_02140</name>
</gene>
<organism evidence="1 2">
    <name type="scientific">Roseospira navarrensis</name>
    <dbReference type="NCBI Taxonomy" id="140058"/>
    <lineage>
        <taxon>Bacteria</taxon>
        <taxon>Pseudomonadati</taxon>
        <taxon>Pseudomonadota</taxon>
        <taxon>Alphaproteobacteria</taxon>
        <taxon>Rhodospirillales</taxon>
        <taxon>Rhodospirillaceae</taxon>
        <taxon>Roseospira</taxon>
    </lineage>
</organism>
<reference evidence="1 2" key="1">
    <citation type="submission" date="2019-10" db="EMBL/GenBank/DDBJ databases">
        <title>Draft whole-genome sequence of the purple nonsulfur photosynthetic bacterium Roseospira navarrensis DSM 15114.</title>
        <authorList>
            <person name="Kyndt J.A."/>
            <person name="Meyer T.E."/>
        </authorList>
    </citation>
    <scope>NUCLEOTIDE SEQUENCE [LARGE SCALE GENOMIC DNA]</scope>
    <source>
        <strain evidence="1 2">DSM 15114</strain>
    </source>
</reference>
<proteinExistence type="predicted"/>
<dbReference type="SUPFAM" id="SSF53474">
    <property type="entry name" value="alpha/beta-Hydrolases"/>
    <property type="match status" value="1"/>
</dbReference>
<sequence>MRGVMMVRDYEIDVARPACGSRLVYRTGCRPRALPCWMALPANPAPDAPPLVAVHGIQRGARDMAACLMARATALGRTVIAPLFGEAEWPAFQQVVRKGRADLALLALLEDLHVEGVWDGGVFDLYGHSGGAQFSHRFAMLYPHRVRRLTLGAAGWYTVPDTERFPLGLGRRRAPTEDWGPRMADGLSSFLRLPIQVYVGALDGQPDENTRRGPLIDSQQGTHRLARARHWYGAVREAATARGIEPRMDLMILPGAGHDFLDCIRNGALLERLLPDPSAGDGGTARAATA</sequence>
<keyword evidence="2" id="KW-1185">Reference proteome</keyword>
<evidence type="ECO:0008006" key="3">
    <source>
        <dbReference type="Google" id="ProtNLM"/>
    </source>
</evidence>
<dbReference type="AlphaFoldDB" id="A0A7X1ZD44"/>